<dbReference type="Proteomes" id="UP000254255">
    <property type="component" value="Unassembled WGS sequence"/>
</dbReference>
<evidence type="ECO:0000313" key="3">
    <source>
        <dbReference type="Proteomes" id="UP000254255"/>
    </source>
</evidence>
<evidence type="ECO:0000256" key="1">
    <source>
        <dbReference type="SAM" id="MobiDB-lite"/>
    </source>
</evidence>
<name>A0A377F5Y5_ECOLX</name>
<feature type="region of interest" description="Disordered" evidence="1">
    <location>
        <begin position="129"/>
        <end position="150"/>
    </location>
</feature>
<gene>
    <name evidence="2" type="ORF">NCTC13148_05787</name>
</gene>
<reference evidence="2 3" key="1">
    <citation type="submission" date="2018-06" db="EMBL/GenBank/DDBJ databases">
        <authorList>
            <consortium name="Pathogen Informatics"/>
            <person name="Doyle S."/>
        </authorList>
    </citation>
    <scope>NUCLEOTIDE SEQUENCE [LARGE SCALE GENOMIC DNA]</scope>
    <source>
        <strain evidence="2 3">NCTC13148</strain>
    </source>
</reference>
<evidence type="ECO:0000313" key="2">
    <source>
        <dbReference type="EMBL" id="STN25385.1"/>
    </source>
</evidence>
<protein>
    <submittedName>
        <fullName evidence="2">Uncharacterized protein</fullName>
    </submittedName>
</protein>
<dbReference type="AlphaFoldDB" id="A0A377F5Y5"/>
<organism evidence="2 3">
    <name type="scientific">Escherichia coli</name>
    <dbReference type="NCBI Taxonomy" id="562"/>
    <lineage>
        <taxon>Bacteria</taxon>
        <taxon>Pseudomonadati</taxon>
        <taxon>Pseudomonadota</taxon>
        <taxon>Gammaproteobacteria</taxon>
        <taxon>Enterobacterales</taxon>
        <taxon>Enterobacteriaceae</taxon>
        <taxon>Escherichia</taxon>
    </lineage>
</organism>
<proteinExistence type="predicted"/>
<sequence length="150" mass="17107">MMLECKQREVMPRDINDYSRVERWDCLQRTMCSCRMPRKRRIQPTKLSRLNASELPCKTDKRVYQAISSIRDYPNLTFCPEHNNSSGVGGVKIAEAFPEGRDAGGGGDWPPPARSLHHSIYMARHIKGAQPAAEAKQNRRRLSPLAFLQP</sequence>
<accession>A0A377F5Y5</accession>
<dbReference type="EMBL" id="UGET01000006">
    <property type="protein sequence ID" value="STN25385.1"/>
    <property type="molecule type" value="Genomic_DNA"/>
</dbReference>